<dbReference type="EMBL" id="JABWDY010012628">
    <property type="protein sequence ID" value="KAF5198974.1"/>
    <property type="molecule type" value="Genomic_DNA"/>
</dbReference>
<protein>
    <submittedName>
        <fullName evidence="1">Uncharacterized protein</fullName>
    </submittedName>
</protein>
<keyword evidence="2" id="KW-1185">Reference proteome</keyword>
<organism evidence="1 2">
    <name type="scientific">Thalictrum thalictroides</name>
    <name type="common">Rue-anemone</name>
    <name type="synonym">Anemone thalictroides</name>
    <dbReference type="NCBI Taxonomy" id="46969"/>
    <lineage>
        <taxon>Eukaryota</taxon>
        <taxon>Viridiplantae</taxon>
        <taxon>Streptophyta</taxon>
        <taxon>Embryophyta</taxon>
        <taxon>Tracheophyta</taxon>
        <taxon>Spermatophyta</taxon>
        <taxon>Magnoliopsida</taxon>
        <taxon>Ranunculales</taxon>
        <taxon>Ranunculaceae</taxon>
        <taxon>Thalictroideae</taxon>
        <taxon>Thalictrum</taxon>
    </lineage>
</organism>
<evidence type="ECO:0000313" key="2">
    <source>
        <dbReference type="Proteomes" id="UP000554482"/>
    </source>
</evidence>
<evidence type="ECO:0000313" key="1">
    <source>
        <dbReference type="EMBL" id="KAF5198974.1"/>
    </source>
</evidence>
<comment type="caution">
    <text evidence="1">The sequence shown here is derived from an EMBL/GenBank/DDBJ whole genome shotgun (WGS) entry which is preliminary data.</text>
</comment>
<accession>A0A7J6WNL2</accession>
<reference evidence="1 2" key="1">
    <citation type="submission" date="2020-06" db="EMBL/GenBank/DDBJ databases">
        <title>Transcriptomic and genomic resources for Thalictrum thalictroides and T. hernandezii: Facilitating candidate gene discovery in an emerging model plant lineage.</title>
        <authorList>
            <person name="Arias T."/>
            <person name="Riano-Pachon D.M."/>
            <person name="Di Stilio V.S."/>
        </authorList>
    </citation>
    <scope>NUCLEOTIDE SEQUENCE [LARGE SCALE GENOMIC DNA]</scope>
    <source>
        <strain evidence="2">cv. WT478/WT964</strain>
        <tissue evidence="1">Leaves</tissue>
    </source>
</reference>
<name>A0A7J6WNL2_THATH</name>
<sequence length="84" mass="9330">MAVENWEKKYWSEATETNDLAMEITNVPIMNLQVTNISGSSSGEGMISKCWKIAKVVVSLLFSILTGNPTGFAVNRQVTMIIKY</sequence>
<dbReference type="AlphaFoldDB" id="A0A7J6WNL2"/>
<proteinExistence type="predicted"/>
<gene>
    <name evidence="1" type="ORF">FRX31_011436</name>
</gene>
<dbReference type="Proteomes" id="UP000554482">
    <property type="component" value="Unassembled WGS sequence"/>
</dbReference>